<evidence type="ECO:0000313" key="3">
    <source>
        <dbReference type="EMBL" id="BAU84026.1"/>
    </source>
</evidence>
<dbReference type="KEGG" id="slau:SLA_3112"/>
<protein>
    <submittedName>
        <fullName evidence="3">Uncharacterized protein</fullName>
    </submittedName>
</protein>
<organism evidence="3 4">
    <name type="scientific">Streptomyces laurentii</name>
    <dbReference type="NCBI Taxonomy" id="39478"/>
    <lineage>
        <taxon>Bacteria</taxon>
        <taxon>Bacillati</taxon>
        <taxon>Actinomycetota</taxon>
        <taxon>Actinomycetes</taxon>
        <taxon>Kitasatosporales</taxon>
        <taxon>Streptomycetaceae</taxon>
        <taxon>Streptomyces</taxon>
    </lineage>
</organism>
<evidence type="ECO:0000256" key="2">
    <source>
        <dbReference type="SAM" id="Phobius"/>
    </source>
</evidence>
<dbReference type="Proteomes" id="UP000217676">
    <property type="component" value="Chromosome"/>
</dbReference>
<sequence>MSETTPTPAPAPARPGAPATPATPATAATPALLATPRTPRTPRPIALRVLGVWLTVLAVLAGTSAAAAATAGKRPHPRHGGTAPVSLVGVWDLMVTVHTPDGGVSTNPTRFTFRADHQLTGDGPLDANGQPLFTETGFWNAKPDGTFALYITHGSVEGGAIPGVVQAVHMGKISGKTLTTVAYAFVTTDPGQAPLGPIDVDSTGTWVSAVPAS</sequence>
<gene>
    <name evidence="3" type="ORF">SLA_3112</name>
</gene>
<feature type="region of interest" description="Disordered" evidence="1">
    <location>
        <begin position="1"/>
        <end position="41"/>
    </location>
</feature>
<evidence type="ECO:0000256" key="1">
    <source>
        <dbReference type="SAM" id="MobiDB-lite"/>
    </source>
</evidence>
<feature type="compositionally biased region" description="Low complexity" evidence="1">
    <location>
        <begin position="16"/>
        <end position="41"/>
    </location>
</feature>
<dbReference type="AlphaFoldDB" id="A0A160P0D9"/>
<accession>A0A160P0D9</accession>
<dbReference type="EMBL" id="AP017424">
    <property type="protein sequence ID" value="BAU84026.1"/>
    <property type="molecule type" value="Genomic_DNA"/>
</dbReference>
<keyword evidence="2" id="KW-0812">Transmembrane</keyword>
<name>A0A160P0D9_STRLU</name>
<evidence type="ECO:0000313" key="4">
    <source>
        <dbReference type="Proteomes" id="UP000217676"/>
    </source>
</evidence>
<keyword evidence="2" id="KW-1133">Transmembrane helix</keyword>
<keyword evidence="2" id="KW-0472">Membrane</keyword>
<feature type="transmembrane region" description="Helical" evidence="2">
    <location>
        <begin position="45"/>
        <end position="69"/>
    </location>
</feature>
<dbReference type="RefSeq" id="WP_359882952.1">
    <property type="nucleotide sequence ID" value="NZ_JBEYHT010000057.1"/>
</dbReference>
<keyword evidence="4" id="KW-1185">Reference proteome</keyword>
<proteinExistence type="predicted"/>
<reference evidence="3 4" key="1">
    <citation type="journal article" date="2016" name="Genome Announc.">
        <title>Complete Genome Sequence of Thiostrepton-Producing Streptomyces laurentii ATCC 31255.</title>
        <authorList>
            <person name="Doi K."/>
            <person name="Fujino Y."/>
            <person name="Nagayoshi Y."/>
            <person name="Ohshima T."/>
            <person name="Ogata S."/>
        </authorList>
    </citation>
    <scope>NUCLEOTIDE SEQUENCE [LARGE SCALE GENOMIC DNA]</scope>
    <source>
        <strain evidence="3 4">ATCC 31255</strain>
    </source>
</reference>